<evidence type="ECO:0000256" key="6">
    <source>
        <dbReference type="PROSITE-ProRule" id="PRU10141"/>
    </source>
</evidence>
<proteinExistence type="predicted"/>
<dbReference type="GO" id="GO:0004674">
    <property type="term" value="F:protein serine/threonine kinase activity"/>
    <property type="evidence" value="ECO:0007669"/>
    <property type="project" value="UniProtKB-KW"/>
</dbReference>
<dbReference type="InterPro" id="IPR011009">
    <property type="entry name" value="Kinase-like_dom_sf"/>
</dbReference>
<dbReference type="PROSITE" id="PS00107">
    <property type="entry name" value="PROTEIN_KINASE_ATP"/>
    <property type="match status" value="1"/>
</dbReference>
<keyword evidence="5 6" id="KW-0067">ATP-binding</keyword>
<dbReference type="PROSITE" id="PS00108">
    <property type="entry name" value="PROTEIN_KINASE_ST"/>
    <property type="match status" value="1"/>
</dbReference>
<name>A0A8T0IVQ2_CERPU</name>
<evidence type="ECO:0000256" key="4">
    <source>
        <dbReference type="ARBA" id="ARBA00022777"/>
    </source>
</evidence>
<dbReference type="Gene3D" id="3.30.200.20">
    <property type="entry name" value="Phosphorylase Kinase, domain 1"/>
    <property type="match status" value="1"/>
</dbReference>
<keyword evidence="9" id="KW-1185">Reference proteome</keyword>
<dbReference type="AlphaFoldDB" id="A0A8T0IVQ2"/>
<protein>
    <recommendedName>
        <fullName evidence="7">Protein kinase domain-containing protein</fullName>
    </recommendedName>
</protein>
<dbReference type="PANTHER" id="PTHR44329:SF260">
    <property type="entry name" value="PROTEIN KINASE DOMAIN-CONTAINING PROTEIN"/>
    <property type="match status" value="1"/>
</dbReference>
<dbReference type="PRINTS" id="PR00109">
    <property type="entry name" value="TYRKINASE"/>
</dbReference>
<keyword evidence="1" id="KW-0723">Serine/threonine-protein kinase</keyword>
<evidence type="ECO:0000256" key="2">
    <source>
        <dbReference type="ARBA" id="ARBA00022679"/>
    </source>
</evidence>
<dbReference type="SMART" id="SM00220">
    <property type="entry name" value="S_TKc"/>
    <property type="match status" value="2"/>
</dbReference>
<dbReference type="Pfam" id="PF00069">
    <property type="entry name" value="Pkinase"/>
    <property type="match status" value="1"/>
</dbReference>
<reference evidence="8" key="1">
    <citation type="submission" date="2020-06" db="EMBL/GenBank/DDBJ databases">
        <title>WGS assembly of Ceratodon purpureus strain R40.</title>
        <authorList>
            <person name="Carey S.B."/>
            <person name="Jenkins J."/>
            <person name="Shu S."/>
            <person name="Lovell J.T."/>
            <person name="Sreedasyam A."/>
            <person name="Maumus F."/>
            <person name="Tiley G.P."/>
            <person name="Fernandez-Pozo N."/>
            <person name="Barry K."/>
            <person name="Chen C."/>
            <person name="Wang M."/>
            <person name="Lipzen A."/>
            <person name="Daum C."/>
            <person name="Saski C.A."/>
            <person name="Payton A.C."/>
            <person name="Mcbreen J.C."/>
            <person name="Conrad R.E."/>
            <person name="Kollar L.M."/>
            <person name="Olsson S."/>
            <person name="Huttunen S."/>
            <person name="Landis J.B."/>
            <person name="Wickett N.J."/>
            <person name="Johnson M.G."/>
            <person name="Rensing S.A."/>
            <person name="Grimwood J."/>
            <person name="Schmutz J."/>
            <person name="Mcdaniel S.F."/>
        </authorList>
    </citation>
    <scope>NUCLEOTIDE SEQUENCE</scope>
    <source>
        <strain evidence="8">R40</strain>
    </source>
</reference>
<organism evidence="8 9">
    <name type="scientific">Ceratodon purpureus</name>
    <name type="common">Fire moss</name>
    <name type="synonym">Dicranum purpureum</name>
    <dbReference type="NCBI Taxonomy" id="3225"/>
    <lineage>
        <taxon>Eukaryota</taxon>
        <taxon>Viridiplantae</taxon>
        <taxon>Streptophyta</taxon>
        <taxon>Embryophyta</taxon>
        <taxon>Bryophyta</taxon>
        <taxon>Bryophytina</taxon>
        <taxon>Bryopsida</taxon>
        <taxon>Dicranidae</taxon>
        <taxon>Pseudoditrichales</taxon>
        <taxon>Ditrichaceae</taxon>
        <taxon>Ceratodon</taxon>
    </lineage>
</organism>
<dbReference type="Proteomes" id="UP000822688">
    <property type="component" value="Chromosome 2"/>
</dbReference>
<dbReference type="EMBL" id="CM026422">
    <property type="protein sequence ID" value="KAG0587202.1"/>
    <property type="molecule type" value="Genomic_DNA"/>
</dbReference>
<keyword evidence="2" id="KW-0808">Transferase</keyword>
<evidence type="ECO:0000313" key="8">
    <source>
        <dbReference type="EMBL" id="KAG0587202.1"/>
    </source>
</evidence>
<dbReference type="InterPro" id="IPR008271">
    <property type="entry name" value="Ser/Thr_kinase_AS"/>
</dbReference>
<keyword evidence="3 6" id="KW-0547">Nucleotide-binding</keyword>
<sequence length="1107" mass="127603">MGEFLDFLNLAGDVVKEREKAIVEEQKVFLVNQAQCTRLWKTLKAVYDAFAFDALITFKAFTHDTFAPRVSYFSRIQQICLPLIKRFYMAVMRADAILSKCSCEKAWLEVAIFYGDNPHAFKELYLELQLCVDLFQRTADQIEIPPDVKAIIHEGDEDEDFAIDLKNLMERLEAIVEQTISGEKEEQILARYLLDREKSRLSPDREDSDPNRPRVERFYEVHRYHPVQRDIIGMGGFGVVSEVEWLGLICAKKEFPNVDSTNVEVVDSFMREVRTLVALHHPHIVKLLSTSMLESKPSFIMELMPMSLSSFIQELEKKGMSGKMPFDIAATIEMMLQIALGMQYLHEQGIVHRDLKSANILVAPSTHPQLRSEGYADIKLMDFGLAKMKVAGLVEPTVTYRGSTRHVSPEAVDMLPSQRIDWRKADVFSFGITCSEILTGETPYSREMSSLIRQKVKGGLRPTLPSACPPYLAELIKTCWAENPEERPSFEEIVHSLTRFRTLLLMGIEPDKERSTKSMLFWAELWHFNRNVYNNLFERRPVLCLDRLKKAQFEATIERHVFSKLDMVEALCSRMEEHLKNVQICQTQCEHLVRQYLEGVRKVKSMYNEAFQGTILWDLYLSEKLQSCSGCLDRFVCSMMAAEQLLRGCGQSEWKRTALTISAPLPQTRNYSTFGLCLWELYWNLFVIHHHMFGTRTRRSNTSLHVQSVSGDLLIHWCKERCKLTLRRITDPQDAEEEFLKADVDRQDADRTVLLAHIVQAFPGCIPCDGQQSRNIFSCIRSPEPPIEDYELADYLTKKLHSTSATTDFESRDDCYWIDELKFQNEVVIGLGPFKQITKSKWLGEVVAISAYDDGWDLEDFQREVEILVRVQHPNVVHFIGYTLNRVYRVCLYGYVMELMQGDLWDLIRRNSRLFTGAPFPLAVAIDILLQIVEAMVHLHNCGVVHRCLTPSRILVRPKYMTRSDAQDMDVYYNVKLASFSRAAMVVDKPLSSAVFQDFKGGLRPYMAPELLERSSGHSYTWSVDVWSFGMTAYHVISGSVPFELDISTKDLRTKLSERQLPPLDKFPHGSKKIIEQCWAADPQCRPSFEDIRKDLWTLKYNEEVTS</sequence>
<dbReference type="InterPro" id="IPR001245">
    <property type="entry name" value="Ser-Thr/Tyr_kinase_cat_dom"/>
</dbReference>
<feature type="binding site" evidence="6">
    <location>
        <position position="253"/>
    </location>
    <ligand>
        <name>ATP</name>
        <dbReference type="ChEBI" id="CHEBI:30616"/>
    </ligand>
</feature>
<accession>A0A8T0IVQ2</accession>
<keyword evidence="4" id="KW-0418">Kinase</keyword>
<dbReference type="SUPFAM" id="SSF56112">
    <property type="entry name" value="Protein kinase-like (PK-like)"/>
    <property type="match status" value="2"/>
</dbReference>
<evidence type="ECO:0000256" key="5">
    <source>
        <dbReference type="ARBA" id="ARBA00022840"/>
    </source>
</evidence>
<dbReference type="Pfam" id="PF07714">
    <property type="entry name" value="PK_Tyr_Ser-Thr"/>
    <property type="match status" value="1"/>
</dbReference>
<dbReference type="PROSITE" id="PS50011">
    <property type="entry name" value="PROTEIN_KINASE_DOM"/>
    <property type="match status" value="2"/>
</dbReference>
<dbReference type="PANTHER" id="PTHR44329">
    <property type="entry name" value="SERINE/THREONINE-PROTEIN KINASE TNNI3K-RELATED"/>
    <property type="match status" value="1"/>
</dbReference>
<comment type="caution">
    <text evidence="8">The sequence shown here is derived from an EMBL/GenBank/DDBJ whole genome shotgun (WGS) entry which is preliminary data.</text>
</comment>
<evidence type="ECO:0000313" key="9">
    <source>
        <dbReference type="Proteomes" id="UP000822688"/>
    </source>
</evidence>
<dbReference type="GO" id="GO:0005524">
    <property type="term" value="F:ATP binding"/>
    <property type="evidence" value="ECO:0007669"/>
    <property type="project" value="UniProtKB-UniRule"/>
</dbReference>
<dbReference type="InterPro" id="IPR000719">
    <property type="entry name" value="Prot_kinase_dom"/>
</dbReference>
<evidence type="ECO:0000259" key="7">
    <source>
        <dbReference type="PROSITE" id="PS50011"/>
    </source>
</evidence>
<feature type="domain" description="Protein kinase" evidence="7">
    <location>
        <begin position="823"/>
        <end position="1098"/>
    </location>
</feature>
<evidence type="ECO:0000256" key="3">
    <source>
        <dbReference type="ARBA" id="ARBA00022741"/>
    </source>
</evidence>
<feature type="domain" description="Protein kinase" evidence="7">
    <location>
        <begin position="226"/>
        <end position="498"/>
    </location>
</feature>
<gene>
    <name evidence="8" type="ORF">KC19_2G147800</name>
</gene>
<dbReference type="InterPro" id="IPR051681">
    <property type="entry name" value="Ser/Thr_Kinases-Pseudokinases"/>
</dbReference>
<dbReference type="InterPro" id="IPR017441">
    <property type="entry name" value="Protein_kinase_ATP_BS"/>
</dbReference>
<dbReference type="Gene3D" id="1.10.510.10">
    <property type="entry name" value="Transferase(Phosphotransferase) domain 1"/>
    <property type="match status" value="2"/>
</dbReference>
<evidence type="ECO:0000256" key="1">
    <source>
        <dbReference type="ARBA" id="ARBA00022527"/>
    </source>
</evidence>